<reference evidence="2" key="1">
    <citation type="submission" date="2024-04" db="EMBL/GenBank/DDBJ databases">
        <title>Phylogenomic analyses of a clade within the roseobacter group suggest taxonomic reassignments of species of the genera Aestuariivita, Citreicella, Loktanella, Nautella, Pelagibaca, Ruegeria, Thalassobius, Thiobacimonas and Tropicibacter, and the proposal o.</title>
        <authorList>
            <person name="Jeon C.O."/>
        </authorList>
    </citation>
    <scope>NUCLEOTIDE SEQUENCE [LARGE SCALE GENOMIC DNA]</scope>
    <source>
        <strain evidence="2">BS5-3</strain>
    </source>
</reference>
<evidence type="ECO:0000313" key="2">
    <source>
        <dbReference type="Proteomes" id="UP001440612"/>
    </source>
</evidence>
<dbReference type="EMBL" id="CP150951">
    <property type="protein sequence ID" value="WZC49970.1"/>
    <property type="molecule type" value="Genomic_DNA"/>
</dbReference>
<sequence>MDPRDEAAKDYDAIASELDRAAEHARVAANHLRDRNIPSSGAHTVALMGHLEVVKELLATRTKCAARFAKLP</sequence>
<proteinExistence type="predicted"/>
<dbReference type="Proteomes" id="UP001440612">
    <property type="component" value="Chromosome"/>
</dbReference>
<gene>
    <name evidence="1" type="ORF">AABB29_04790</name>
</gene>
<evidence type="ECO:0000313" key="1">
    <source>
        <dbReference type="EMBL" id="WZC49970.1"/>
    </source>
</evidence>
<protein>
    <submittedName>
        <fullName evidence="1">Uncharacterized protein</fullName>
    </submittedName>
</protein>
<keyword evidence="2" id="KW-1185">Reference proteome</keyword>
<accession>A0ABZ2V6W4</accession>
<organism evidence="1 2">
    <name type="scientific">Yoonia phaeophyticola</name>
    <dbReference type="NCBI Taxonomy" id="3137369"/>
    <lineage>
        <taxon>Bacteria</taxon>
        <taxon>Pseudomonadati</taxon>
        <taxon>Pseudomonadota</taxon>
        <taxon>Alphaproteobacteria</taxon>
        <taxon>Rhodobacterales</taxon>
        <taxon>Paracoccaceae</taxon>
        <taxon>Yoonia</taxon>
    </lineage>
</organism>
<dbReference type="RefSeq" id="WP_341368080.1">
    <property type="nucleotide sequence ID" value="NZ_CP150951.2"/>
</dbReference>
<name>A0ABZ2V6W4_9RHOB</name>